<dbReference type="EMBL" id="GL629794">
    <property type="protein sequence ID" value="EFX01158.1"/>
    <property type="molecule type" value="Genomic_DNA"/>
</dbReference>
<gene>
    <name evidence="1" type="ORF">CMQ_6100</name>
</gene>
<name>F0XLP2_GROCL</name>
<proteinExistence type="predicted"/>
<dbReference type="GO" id="GO:0016233">
    <property type="term" value="P:telomere capping"/>
    <property type="evidence" value="ECO:0007669"/>
    <property type="project" value="InterPro"/>
</dbReference>
<dbReference type="Pfam" id="PF12658">
    <property type="entry name" value="Ten1"/>
    <property type="match status" value="1"/>
</dbReference>
<dbReference type="GO" id="GO:1990879">
    <property type="term" value="C:CST complex"/>
    <property type="evidence" value="ECO:0007669"/>
    <property type="project" value="InterPro"/>
</dbReference>
<evidence type="ECO:0000313" key="1">
    <source>
        <dbReference type="EMBL" id="EFX01158.1"/>
    </source>
</evidence>
<dbReference type="RefSeq" id="XP_014170640.1">
    <property type="nucleotide sequence ID" value="XM_014315165.1"/>
</dbReference>
<reference evidence="1 2" key="1">
    <citation type="journal article" date="2011" name="Proc. Natl. Acad. Sci. U.S.A.">
        <title>Genome and transcriptome analyses of the mountain pine beetle-fungal symbiont Grosmannia clavigera, a lodgepole pine pathogen.</title>
        <authorList>
            <person name="DiGuistini S."/>
            <person name="Wang Y."/>
            <person name="Liao N.Y."/>
            <person name="Taylor G."/>
            <person name="Tanguay P."/>
            <person name="Feau N."/>
            <person name="Henrissat B."/>
            <person name="Chan S.K."/>
            <person name="Hesse-Orce U."/>
            <person name="Alamouti S.M."/>
            <person name="Tsui C.K.M."/>
            <person name="Docking R.T."/>
            <person name="Levasseur A."/>
            <person name="Haridas S."/>
            <person name="Robertson G."/>
            <person name="Birol I."/>
            <person name="Holt R.A."/>
            <person name="Marra M.A."/>
            <person name="Hamelin R.C."/>
            <person name="Hirst M."/>
            <person name="Jones S.J.M."/>
            <person name="Bohlmann J."/>
            <person name="Breuil C."/>
        </authorList>
    </citation>
    <scope>NUCLEOTIDE SEQUENCE [LARGE SCALE GENOMIC DNA]</scope>
    <source>
        <strain evidence="2">kw1407 / UAMH 11150</strain>
    </source>
</reference>
<dbReference type="Proteomes" id="UP000007796">
    <property type="component" value="Unassembled WGS sequence"/>
</dbReference>
<dbReference type="eggNOG" id="ENOG502SESG">
    <property type="taxonomic scope" value="Eukaryota"/>
</dbReference>
<protein>
    <submittedName>
        <fullName evidence="1">Uncharacterized protein</fullName>
    </submittedName>
</protein>
<dbReference type="Gene3D" id="2.40.50.140">
    <property type="entry name" value="Nucleic acid-binding proteins"/>
    <property type="match status" value="1"/>
</dbReference>
<dbReference type="GO" id="GO:0043047">
    <property type="term" value="F:single-stranded telomeric DNA binding"/>
    <property type="evidence" value="ECO:0007669"/>
    <property type="project" value="InterPro"/>
</dbReference>
<dbReference type="InterPro" id="IPR024222">
    <property type="entry name" value="Ten1_fungal"/>
</dbReference>
<dbReference type="InParanoid" id="F0XLP2"/>
<keyword evidence="2" id="KW-1185">Reference proteome</keyword>
<dbReference type="HOGENOM" id="CLU_102601_1_1_1"/>
<dbReference type="GeneID" id="25979497"/>
<dbReference type="OrthoDB" id="5275361at2759"/>
<dbReference type="AlphaFoldDB" id="F0XLP2"/>
<sequence>MLTLEHRTDKCVFGDFSVMSYAVAPGVLTLRHEYPQASRDRALVDVRLLLETLTANQVQVGEWVNVIGYVNRIVPAQSTKFPTREAKCKDVHVQALILWSTGPLDIQDYERCLGNWASNVDT</sequence>
<accession>F0XLP2</accession>
<dbReference type="InterPro" id="IPR012340">
    <property type="entry name" value="NA-bd_OB-fold"/>
</dbReference>
<organism evidence="2">
    <name type="scientific">Grosmannia clavigera (strain kw1407 / UAMH 11150)</name>
    <name type="common">Blue stain fungus</name>
    <name type="synonym">Graphiocladiella clavigera</name>
    <dbReference type="NCBI Taxonomy" id="655863"/>
    <lineage>
        <taxon>Eukaryota</taxon>
        <taxon>Fungi</taxon>
        <taxon>Dikarya</taxon>
        <taxon>Ascomycota</taxon>
        <taxon>Pezizomycotina</taxon>
        <taxon>Sordariomycetes</taxon>
        <taxon>Sordariomycetidae</taxon>
        <taxon>Ophiostomatales</taxon>
        <taxon>Ophiostomataceae</taxon>
        <taxon>Leptographium</taxon>
    </lineage>
</organism>
<evidence type="ECO:0000313" key="2">
    <source>
        <dbReference type="Proteomes" id="UP000007796"/>
    </source>
</evidence>